<keyword evidence="4" id="KW-1185">Reference proteome</keyword>
<reference evidence="3 4" key="1">
    <citation type="submission" date="2019-07" db="EMBL/GenBank/DDBJ databases">
        <title>Draft genome for Aliikangiella sp. M105.</title>
        <authorList>
            <person name="Wang G."/>
        </authorList>
    </citation>
    <scope>NUCLEOTIDE SEQUENCE [LARGE SCALE GENOMIC DNA]</scope>
    <source>
        <strain evidence="3 4">M105</strain>
    </source>
</reference>
<dbReference type="EMBL" id="VIKS01000013">
    <property type="protein sequence ID" value="TQV85081.1"/>
    <property type="molecule type" value="Genomic_DNA"/>
</dbReference>
<proteinExistence type="inferred from homology"/>
<evidence type="ECO:0000259" key="2">
    <source>
        <dbReference type="Pfam" id="PF08327"/>
    </source>
</evidence>
<dbReference type="RefSeq" id="WP_142933796.1">
    <property type="nucleotide sequence ID" value="NZ_ML660169.1"/>
</dbReference>
<evidence type="ECO:0000313" key="4">
    <source>
        <dbReference type="Proteomes" id="UP000315439"/>
    </source>
</evidence>
<dbReference type="CDD" id="cd07814">
    <property type="entry name" value="SRPBCC_CalC_Aha1-like"/>
    <property type="match status" value="1"/>
</dbReference>
<dbReference type="SUPFAM" id="SSF55961">
    <property type="entry name" value="Bet v1-like"/>
    <property type="match status" value="1"/>
</dbReference>
<sequence length="139" mass="15924">MFELTINRKFSTSVNQLFEAWKNPEVMQRWFAPGDMSVPEASVDFRENGEYRIVMQESDGEQHVVGGTYKKIEENKTLVFSWRWEGSPATTLVALQFNAINESSSELVLSHSEFADQEACDKHEQGWNGCLANLLKLYP</sequence>
<accession>A0A545U6I1</accession>
<dbReference type="AlphaFoldDB" id="A0A545U6I1"/>
<dbReference type="Gene3D" id="3.30.530.20">
    <property type="match status" value="1"/>
</dbReference>
<dbReference type="InterPro" id="IPR023393">
    <property type="entry name" value="START-like_dom_sf"/>
</dbReference>
<comment type="caution">
    <text evidence="3">The sequence shown here is derived from an EMBL/GenBank/DDBJ whole genome shotgun (WGS) entry which is preliminary data.</text>
</comment>
<gene>
    <name evidence="3" type="ORF">FLL46_22085</name>
</gene>
<dbReference type="OrthoDB" id="9805228at2"/>
<dbReference type="InterPro" id="IPR013538">
    <property type="entry name" value="ASHA1/2-like_C"/>
</dbReference>
<name>A0A545U6I1_9GAMM</name>
<dbReference type="Pfam" id="PF08327">
    <property type="entry name" value="AHSA1"/>
    <property type="match status" value="1"/>
</dbReference>
<comment type="similarity">
    <text evidence="1">Belongs to the AHA1 family.</text>
</comment>
<organism evidence="3 4">
    <name type="scientific">Aliikangiella coralliicola</name>
    <dbReference type="NCBI Taxonomy" id="2592383"/>
    <lineage>
        <taxon>Bacteria</taxon>
        <taxon>Pseudomonadati</taxon>
        <taxon>Pseudomonadota</taxon>
        <taxon>Gammaproteobacteria</taxon>
        <taxon>Oceanospirillales</taxon>
        <taxon>Pleioneaceae</taxon>
        <taxon>Aliikangiella</taxon>
    </lineage>
</organism>
<dbReference type="Proteomes" id="UP000315439">
    <property type="component" value="Unassembled WGS sequence"/>
</dbReference>
<evidence type="ECO:0000256" key="1">
    <source>
        <dbReference type="ARBA" id="ARBA00006817"/>
    </source>
</evidence>
<protein>
    <submittedName>
        <fullName evidence="3">SRPBCC domain-containing protein</fullName>
    </submittedName>
</protein>
<feature type="domain" description="Activator of Hsp90 ATPase homologue 1/2-like C-terminal" evidence="2">
    <location>
        <begin position="12"/>
        <end position="135"/>
    </location>
</feature>
<evidence type="ECO:0000313" key="3">
    <source>
        <dbReference type="EMBL" id="TQV85081.1"/>
    </source>
</evidence>